<feature type="chain" id="PRO_5025556516" description="RapA2 cadherin-like domain-containing protein" evidence="1">
    <location>
        <begin position="33"/>
        <end position="3063"/>
    </location>
</feature>
<name>A0A6C2UKJ4_9BACT</name>
<evidence type="ECO:0000313" key="3">
    <source>
        <dbReference type="EMBL" id="VGO20755.1"/>
    </source>
</evidence>
<dbReference type="RefSeq" id="WP_168433304.1">
    <property type="nucleotide sequence ID" value="NZ_CAAHFH010000002.1"/>
</dbReference>
<dbReference type="PROSITE" id="PS00018">
    <property type="entry name" value="EF_HAND_1"/>
    <property type="match status" value="1"/>
</dbReference>
<feature type="domain" description="RapA2 cadherin-like" evidence="2">
    <location>
        <begin position="1747"/>
        <end position="1790"/>
    </location>
</feature>
<reference evidence="3 4" key="1">
    <citation type="submission" date="2019-04" db="EMBL/GenBank/DDBJ databases">
        <authorList>
            <person name="Van Vliet M D."/>
        </authorList>
    </citation>
    <scope>NUCLEOTIDE SEQUENCE [LARGE SCALE GENOMIC DNA]</scope>
    <source>
        <strain evidence="3 4">F21</strain>
    </source>
</reference>
<dbReference type="EMBL" id="CAAHFH010000002">
    <property type="protein sequence ID" value="VGO20755.1"/>
    <property type="molecule type" value="Genomic_DNA"/>
</dbReference>
<dbReference type="NCBIfam" id="NF012211">
    <property type="entry name" value="tand_rpt_95"/>
    <property type="match status" value="2"/>
</dbReference>
<dbReference type="Pfam" id="PF17803">
    <property type="entry name" value="Cadherin_4"/>
    <property type="match status" value="1"/>
</dbReference>
<dbReference type="Gene3D" id="2.40.30.20">
    <property type="match status" value="1"/>
</dbReference>
<dbReference type="Gene3D" id="2.60.40.2810">
    <property type="match status" value="2"/>
</dbReference>
<keyword evidence="4" id="KW-1185">Reference proteome</keyword>
<evidence type="ECO:0000313" key="4">
    <source>
        <dbReference type="Proteomes" id="UP000346198"/>
    </source>
</evidence>
<sequence length="3063" mass="322430">MKLLNDKRMSKRVMPFLCTAVFLWGSAMIAWAANPAISNITVPAFDEDTNSGLINFTVSDAETAATSLLVTNISAPTILFPAEAVVTGGSGSNRTVRLTPAADRSGTENVTLRVTDGAGDTSDETFSVTVNAVEDEPVLSGITGFAATSTNADFNIFPNATITDADAFGTEFERYAFSITVGGDVGGELTGDLSSTGTLAEIEAVLTNLVYAPFGGGLPIGQTASVEFDVQLHDFLNVGDTNQIHSTQTASAIGTVKMLKDLPAVYLGLSTNTIGDNAPAKIFSPSIQIFGSSSVAVALTTPSDVGHVLGTFSPEAATFTGSPYEAEQFIKNIYYIPKPNLAESSVVTFRLTVYAGEDGTNSAAAVLTITEVNDPPLVSGISSASVFTDDATPVSPFPNALVQDPDRQGSQLVSYWVTASPTNKGSFAQSVPSSYMSQALASEQLRSGLFTPNENSVAVGETEQVTLTVHVKDKPGLESYNNQASVAINGVNGAPVIVLPPDVPHLVEPLNPRPFMDVRVSDDDNTNTILYLTITMDDSDKGTLSVTNIFPGFSTISPGVYTYTNSIAGTPTNYVDGISGLLKHIAFAVSNDYAGFPSGSYGATEFTISLEDDLGNTTTKYLQTVLRQRPRNIMVTEAEDHNAEGSLRYAISNAAPNDVVTFALPEYPAIIRLSDTNGVIELTKHINFKGPGADLLTISGDSNGDGIPNQQLFQIEADVEMEGIAFEQGSAPTGGAISVGPAGRLVLRSCIVRDSVATQWGGAIDVDHGQLILEQCLLQSNQTDASLGLGGGAVSLWTTQPCYFTNTTFAGNRQAASSGYGGGAVYAENSNPQIYLDVEMVHCTFAENRDEAGLASSVYANGAGTTIWPMNTIFSDEQGRNLEVNLGDMYSLGGNTSDDSTFSVLSDEPNDVYLLSDATDQTIVDVLLGPLTHNIGPAAVYPLTAGSPAINACTNGSNPVVAVDQRGVLRNGKPDSDDAPDCGASEFGAVERVLVNEIQMSAGTTNFIEFYVPRNALPTDLSGFRLFTYDSLNDYYSASGDGALRHIFALDTVIDPGFGIIVSDSLMLGVTNVAVVQPNAFANLELEARGVVVLKDSRGLVVLAASYNSVFKNLADVENDLSFPDSSLSLAPQFSGFAFLPHSYIIDEVFSSPGKEIIGLGTRGFGEPNAAPVAVSDYVVVGEDELKRIQVLDNDKDADGTDIIVVTGVPLSTFTNSAKQGAACQVAANAATGYGDSVWYDPRGTNTIQQLAAGAELSDSFMYRIEDVGTAAIELSSGNGTNVVITSRNHRLKNGDEVRIFDSIISNKVYTVSAATNDSFSITNAYMGSETNTGYWVAEASRGGSSSNVVNITLIGANDVPVGGPDKFSGTEEEALRLLADPDLLGSAYVFDSDAGFESSFGTAPRLGLTNLLANDDDIDTDDNTNTLTIVGVLDEVNVIQNVSGNLGDSVVTIESIGHGLVSGSQIVISGYGGHPSYNGSQVVTVLDADRFSIPVVYVDSSVVAGVWGQLDDGNRLTAVSQYGAEVVLEIRADRAESSILYNPWTSSHLNALAFGEPEEDLFYYAVSDSHGAVGLVPVVVNVTGVNELPMNSPDPDSLAVLAPFVEGTNTLGNVISGLSVLDAAGAASGTDGRADARVQVAGTTEADSVVLADVWRTTEDVQLLIVATNVTQNDSDEDTTDALRVFSVMPSMLGVAVTLVPGAVTNIVYDAPSSEQLNKLEHNEMLIDSFKAVITDDRGGFVTNDVVVLVVGVNDAPVAVADEITTLEDQPFTFTTNNHPISNDFDYDVNSNAPDNSLWLIPGTGTSLYGGAYAISNSTAFYDPSGSAFLDGIPSNTTWVDTFEYTLTDQSFIFANDDLFRVEADSAGVELSVMVNDVNYNERGGAVWISRVGIPDSGGTVGIVTNVVVSGTGTNAVTHTNINSLAYSPEVNFVGDEIFTYGIEDEWGNYSQGRVVARVTVEELNGHLQANDDFFTVALGESVQLPVLANDNTLPGSTASFVITGLSDTNGIDEIAINGSGIAFTQTNHPGSAPFTFSYEISGGGSARAEASVQVLVVDRGNKLPTQDDHFHVNANSFDNFMDVVLNDSILPGIGNLDILSISLEPANGSVTVDQDANRLLYTPQAGYFGEDKLGYKVIDGLGGTGTGTVWVTVGNPVAANDSFVVHTNDAGMQVDLDVLANDLVLPDMPASLKITDVSPSNALIEVASDGQSLLFTAESGLIGSTNFTYTVRDGNGTGSRELTAVLTVTLVADGVFGNADAFRVAKDDASVTLPVLVNDRSLLNGGDSGRKLSVISIGTGSDAPNHGGSVLIASGNQELLYTPVPGFTGEETFTYLMTDAYGTDSARVTLIVGGGIIAANDDAYAVYHEGTNTPAFTLPVLHNDAIVPDTGGLLEIVGVGITDSNATNAPTQQGNVEVAGDGQSLIYTPSTNAASSSYQETFTYELSDGTANRAFAKVTIDVLLRDADVDLSDEINDDRFTVQRNSTANLLPLLRNDGAIPSSASGWSITSASSPEQGGQVVVSGGSVVFIPLPDFVGTDRFAYSISDGFGGTAEAEVLVKVGDLMLNEDRFTVISGTASNILDVLSNDGILPGPEYELVLDGAGAFSVSTNGVHYTPGSGYAGTYPYTETFEYSVLDDSSNAVKQLVHVLVVEEGSDRSNATVSITVQGVNDLPVLSGFIGGLVMDDNTQTNIFAGASVTDVDLWGDEEQLVVIVLDDAVKGTIEPLGNFSLTGPGRYEMRDTPSAVSAALGALEFVPTENRIPGISSEVTGVDVFVSDPFIVDDPLTNHLDILVWSVNDPPVINGLVDPLGVRDGEVLIPFQFVQVEDVDEMGTQLLTASVRLLFAPRQGAFYPASLGGFTEVGNDYYVMANASPMSITTALRGLRYNINGGVSSGTSETEVFEIRVNDAFVAAPVEADVTMTIYAANAFIGSWRTAHFGSNTAIDGDNQDPDGDGLINIEEYVFGTDPMVPNDDLAHSLAWEPSPAEGTLTASHNSRADDPTLIYVLEKSTDMETWEHAGEWIVDRSTTTPVAGIQRALLSIDIDDDENCCYRLKVYY</sequence>
<dbReference type="InterPro" id="IPR040853">
    <property type="entry name" value="RapA2_cadherin-like"/>
</dbReference>
<dbReference type="Gene3D" id="2.60.40.3440">
    <property type="match status" value="3"/>
</dbReference>
<dbReference type="InterPro" id="IPR023366">
    <property type="entry name" value="ATP_synth_asu-like_sf"/>
</dbReference>
<evidence type="ECO:0000259" key="2">
    <source>
        <dbReference type="Pfam" id="PF17803"/>
    </source>
</evidence>
<proteinExistence type="predicted"/>
<keyword evidence="1" id="KW-0732">Signal</keyword>
<dbReference type="Proteomes" id="UP000346198">
    <property type="component" value="Unassembled WGS sequence"/>
</dbReference>
<evidence type="ECO:0000256" key="1">
    <source>
        <dbReference type="SAM" id="SignalP"/>
    </source>
</evidence>
<dbReference type="InterPro" id="IPR059226">
    <property type="entry name" value="Choice_anch_Q_dom"/>
</dbReference>
<protein>
    <recommendedName>
        <fullName evidence="2">RapA2 cadherin-like domain-containing protein</fullName>
    </recommendedName>
</protein>
<feature type="signal peptide" evidence="1">
    <location>
        <begin position="1"/>
        <end position="32"/>
    </location>
</feature>
<organism evidence="3 4">
    <name type="scientific">Pontiella sulfatireligans</name>
    <dbReference type="NCBI Taxonomy" id="2750658"/>
    <lineage>
        <taxon>Bacteria</taxon>
        <taxon>Pseudomonadati</taxon>
        <taxon>Kiritimatiellota</taxon>
        <taxon>Kiritimatiellia</taxon>
        <taxon>Kiritimatiellales</taxon>
        <taxon>Pontiellaceae</taxon>
        <taxon>Pontiella</taxon>
    </lineage>
</organism>
<gene>
    <name evidence="3" type="ORF">SCARR_02822</name>
</gene>
<dbReference type="InterPro" id="IPR018247">
    <property type="entry name" value="EF_Hand_1_Ca_BS"/>
</dbReference>
<dbReference type="SUPFAM" id="SSF51126">
    <property type="entry name" value="Pectin lyase-like"/>
    <property type="match status" value="1"/>
</dbReference>
<accession>A0A6C2UKJ4</accession>
<dbReference type="Pfam" id="PF17963">
    <property type="entry name" value="Big_9"/>
    <property type="match status" value="5"/>
</dbReference>
<dbReference type="InterPro" id="IPR011050">
    <property type="entry name" value="Pectin_lyase_fold/virulence"/>
</dbReference>
<dbReference type="NCBIfam" id="NF041518">
    <property type="entry name" value="choice_anch_Q"/>
    <property type="match status" value="1"/>
</dbReference>